<protein>
    <submittedName>
        <fullName evidence="2">Uncharacterized protein</fullName>
    </submittedName>
</protein>
<evidence type="ECO:0000313" key="2">
    <source>
        <dbReference type="EMBL" id="KAH3752541.1"/>
    </source>
</evidence>
<evidence type="ECO:0000256" key="1">
    <source>
        <dbReference type="SAM" id="MobiDB-lite"/>
    </source>
</evidence>
<dbReference type="Proteomes" id="UP000828390">
    <property type="component" value="Unassembled WGS sequence"/>
</dbReference>
<keyword evidence="3" id="KW-1185">Reference proteome</keyword>
<proteinExistence type="predicted"/>
<reference evidence="2" key="1">
    <citation type="journal article" date="2019" name="bioRxiv">
        <title>The Genome of the Zebra Mussel, Dreissena polymorpha: A Resource for Invasive Species Research.</title>
        <authorList>
            <person name="McCartney M.A."/>
            <person name="Auch B."/>
            <person name="Kono T."/>
            <person name="Mallez S."/>
            <person name="Zhang Y."/>
            <person name="Obille A."/>
            <person name="Becker A."/>
            <person name="Abrahante J.E."/>
            <person name="Garbe J."/>
            <person name="Badalamenti J.P."/>
            <person name="Herman A."/>
            <person name="Mangelson H."/>
            <person name="Liachko I."/>
            <person name="Sullivan S."/>
            <person name="Sone E.D."/>
            <person name="Koren S."/>
            <person name="Silverstein K.A.T."/>
            <person name="Beckman K.B."/>
            <person name="Gohl D.M."/>
        </authorList>
    </citation>
    <scope>NUCLEOTIDE SEQUENCE</scope>
    <source>
        <strain evidence="2">Duluth1</strain>
        <tissue evidence="2">Whole animal</tissue>
    </source>
</reference>
<feature type="region of interest" description="Disordered" evidence="1">
    <location>
        <begin position="37"/>
        <end position="59"/>
    </location>
</feature>
<sequence>MRKAELTQINKIIEECLQNNNSKPFGNNIKLMKEDNTGTQLPYESMDTSSLTAKSRKKY</sequence>
<comment type="caution">
    <text evidence="2">The sequence shown here is derived from an EMBL/GenBank/DDBJ whole genome shotgun (WGS) entry which is preliminary data.</text>
</comment>
<dbReference type="AlphaFoldDB" id="A0A9D4DNJ7"/>
<accession>A0A9D4DNJ7</accession>
<evidence type="ECO:0000313" key="3">
    <source>
        <dbReference type="Proteomes" id="UP000828390"/>
    </source>
</evidence>
<gene>
    <name evidence="2" type="ORF">DPMN_187162</name>
</gene>
<reference evidence="2" key="2">
    <citation type="submission" date="2020-11" db="EMBL/GenBank/DDBJ databases">
        <authorList>
            <person name="McCartney M.A."/>
            <person name="Auch B."/>
            <person name="Kono T."/>
            <person name="Mallez S."/>
            <person name="Becker A."/>
            <person name="Gohl D.M."/>
            <person name="Silverstein K.A.T."/>
            <person name="Koren S."/>
            <person name="Bechman K.B."/>
            <person name="Herman A."/>
            <person name="Abrahante J.E."/>
            <person name="Garbe J."/>
        </authorList>
    </citation>
    <scope>NUCLEOTIDE SEQUENCE</scope>
    <source>
        <strain evidence="2">Duluth1</strain>
        <tissue evidence="2">Whole animal</tissue>
    </source>
</reference>
<dbReference type="EMBL" id="JAIWYP010000010">
    <property type="protein sequence ID" value="KAH3752541.1"/>
    <property type="molecule type" value="Genomic_DNA"/>
</dbReference>
<organism evidence="2 3">
    <name type="scientific">Dreissena polymorpha</name>
    <name type="common">Zebra mussel</name>
    <name type="synonym">Mytilus polymorpha</name>
    <dbReference type="NCBI Taxonomy" id="45954"/>
    <lineage>
        <taxon>Eukaryota</taxon>
        <taxon>Metazoa</taxon>
        <taxon>Spiralia</taxon>
        <taxon>Lophotrochozoa</taxon>
        <taxon>Mollusca</taxon>
        <taxon>Bivalvia</taxon>
        <taxon>Autobranchia</taxon>
        <taxon>Heteroconchia</taxon>
        <taxon>Euheterodonta</taxon>
        <taxon>Imparidentia</taxon>
        <taxon>Neoheterodontei</taxon>
        <taxon>Myida</taxon>
        <taxon>Dreissenoidea</taxon>
        <taxon>Dreissenidae</taxon>
        <taxon>Dreissena</taxon>
    </lineage>
</organism>
<name>A0A9D4DNJ7_DREPO</name>
<feature type="compositionally biased region" description="Polar residues" evidence="1">
    <location>
        <begin position="37"/>
        <end position="53"/>
    </location>
</feature>